<dbReference type="SUPFAM" id="SSF49265">
    <property type="entry name" value="Fibronectin type III"/>
    <property type="match status" value="1"/>
</dbReference>
<dbReference type="PANTHER" id="PTHR24020:SF84">
    <property type="entry name" value="VWFA DOMAIN-CONTAINING PROTEIN"/>
    <property type="match status" value="1"/>
</dbReference>
<evidence type="ECO:0000313" key="14">
    <source>
        <dbReference type="Ensembl" id="ENSSLDP00000005242.1"/>
    </source>
</evidence>
<dbReference type="PROSITE" id="PS50234">
    <property type="entry name" value="VWFA"/>
    <property type="match status" value="8"/>
</dbReference>
<dbReference type="FunFam" id="3.40.50.410:FF:000021">
    <property type="entry name" value="Collagen, type VI, alpha 3"/>
    <property type="match status" value="1"/>
</dbReference>
<dbReference type="GO" id="GO:0005581">
    <property type="term" value="C:collagen trimer"/>
    <property type="evidence" value="ECO:0007669"/>
    <property type="project" value="UniProtKB-KW"/>
</dbReference>
<organism evidence="14 15">
    <name type="scientific">Seriola lalandi dorsalis</name>
    <dbReference type="NCBI Taxonomy" id="1841481"/>
    <lineage>
        <taxon>Eukaryota</taxon>
        <taxon>Metazoa</taxon>
        <taxon>Chordata</taxon>
        <taxon>Craniata</taxon>
        <taxon>Vertebrata</taxon>
        <taxon>Euteleostomi</taxon>
        <taxon>Actinopterygii</taxon>
        <taxon>Neopterygii</taxon>
        <taxon>Teleostei</taxon>
        <taxon>Neoteleostei</taxon>
        <taxon>Acanthomorphata</taxon>
        <taxon>Carangaria</taxon>
        <taxon>Carangiformes</taxon>
        <taxon>Carangidae</taxon>
        <taxon>Seriola</taxon>
    </lineage>
</organism>
<dbReference type="PROSITE" id="PS00280">
    <property type="entry name" value="BPTI_KUNITZ_1"/>
    <property type="match status" value="1"/>
</dbReference>
<feature type="domain" description="VWFA" evidence="11">
    <location>
        <begin position="1861"/>
        <end position="2056"/>
    </location>
</feature>
<dbReference type="FunFam" id="3.40.50.410:FF:000016">
    <property type="entry name" value="Collagen type VI alpha 3 chain"/>
    <property type="match status" value="1"/>
</dbReference>
<keyword evidence="4 10" id="KW-0732">Signal</keyword>
<keyword evidence="15" id="KW-1185">Reference proteome</keyword>
<dbReference type="Gene3D" id="4.10.410.10">
    <property type="entry name" value="Pancreatic trypsin inhibitor Kunitz domain"/>
    <property type="match status" value="1"/>
</dbReference>
<evidence type="ECO:0000256" key="2">
    <source>
        <dbReference type="ARBA" id="ARBA00022525"/>
    </source>
</evidence>
<keyword evidence="3" id="KW-0272">Extracellular matrix</keyword>
<dbReference type="PRINTS" id="PR00453">
    <property type="entry name" value="VWFADOMAIN"/>
</dbReference>
<feature type="region of interest" description="Disordered" evidence="9">
    <location>
        <begin position="2229"/>
        <end position="2250"/>
    </location>
</feature>
<dbReference type="GO" id="GO:0007155">
    <property type="term" value="P:cell adhesion"/>
    <property type="evidence" value="ECO:0007669"/>
    <property type="project" value="UniProtKB-KW"/>
</dbReference>
<dbReference type="InterPro" id="IPR003961">
    <property type="entry name" value="FN3_dom"/>
</dbReference>
<keyword evidence="7" id="KW-0176">Collagen</keyword>
<feature type="compositionally biased region" description="Basic and acidic residues" evidence="9">
    <location>
        <begin position="2241"/>
        <end position="2250"/>
    </location>
</feature>
<evidence type="ECO:0000256" key="7">
    <source>
        <dbReference type="ARBA" id="ARBA00023119"/>
    </source>
</evidence>
<dbReference type="InterPro" id="IPR008160">
    <property type="entry name" value="Collagen"/>
</dbReference>
<proteinExistence type="predicted"/>
<evidence type="ECO:0000256" key="1">
    <source>
        <dbReference type="ARBA" id="ARBA00004498"/>
    </source>
</evidence>
<keyword evidence="8" id="KW-1015">Disulfide bond</keyword>
<protein>
    <submittedName>
        <fullName evidence="14">Collagen type VI alpha 3 chain</fullName>
    </submittedName>
</protein>
<dbReference type="CDD" id="cd22635">
    <property type="entry name" value="Kunitz_papilin"/>
    <property type="match status" value="1"/>
</dbReference>
<evidence type="ECO:0000256" key="3">
    <source>
        <dbReference type="ARBA" id="ARBA00022530"/>
    </source>
</evidence>
<evidence type="ECO:0000256" key="4">
    <source>
        <dbReference type="ARBA" id="ARBA00022729"/>
    </source>
</evidence>
<comment type="subcellular location">
    <subcellularLocation>
        <location evidence="1">Secreted</location>
        <location evidence="1">Extracellular space</location>
        <location evidence="1">Extracellular matrix</location>
    </subcellularLocation>
</comment>
<feature type="domain" description="VWFA" evidence="11">
    <location>
        <begin position="43"/>
        <end position="215"/>
    </location>
</feature>
<evidence type="ECO:0000256" key="8">
    <source>
        <dbReference type="ARBA" id="ARBA00023157"/>
    </source>
</evidence>
<feature type="signal peptide" evidence="10">
    <location>
        <begin position="1"/>
        <end position="22"/>
    </location>
</feature>
<dbReference type="InterPro" id="IPR036116">
    <property type="entry name" value="FN3_sf"/>
</dbReference>
<dbReference type="SUPFAM" id="SSF57362">
    <property type="entry name" value="BPTI-like"/>
    <property type="match status" value="1"/>
</dbReference>
<dbReference type="FunFam" id="4.10.410.10:FF:000020">
    <property type="entry name" value="Collagen, type VI, alpha 3"/>
    <property type="match status" value="1"/>
</dbReference>
<dbReference type="FunFam" id="3.40.50.410:FF:000003">
    <property type="entry name" value="Collagen type VI alpha 3 chain"/>
    <property type="match status" value="6"/>
</dbReference>
<dbReference type="Pfam" id="PF01391">
    <property type="entry name" value="Collagen"/>
    <property type="match status" value="1"/>
</dbReference>
<evidence type="ECO:0000256" key="6">
    <source>
        <dbReference type="ARBA" id="ARBA00022889"/>
    </source>
</evidence>
<evidence type="ECO:0000259" key="12">
    <source>
        <dbReference type="PROSITE" id="PS50279"/>
    </source>
</evidence>
<reference evidence="14" key="2">
    <citation type="submission" date="2025-09" db="UniProtKB">
        <authorList>
            <consortium name="Ensembl"/>
        </authorList>
    </citation>
    <scope>IDENTIFICATION</scope>
</reference>
<dbReference type="InterPro" id="IPR002223">
    <property type="entry name" value="Kunitz_BPTI"/>
</dbReference>
<keyword evidence="2" id="KW-0964">Secreted</keyword>
<feature type="chain" id="PRO_5017263158" evidence="10">
    <location>
        <begin position="23"/>
        <end position="2321"/>
    </location>
</feature>
<feature type="domain" description="Fibronectin type-III" evidence="13">
    <location>
        <begin position="2133"/>
        <end position="2228"/>
    </location>
</feature>
<dbReference type="Pfam" id="PF00014">
    <property type="entry name" value="Kunitz_BPTI"/>
    <property type="match status" value="1"/>
</dbReference>
<feature type="domain" description="VWFA" evidence="11">
    <location>
        <begin position="1643"/>
        <end position="1784"/>
    </location>
</feature>
<feature type="domain" description="VWFA" evidence="11">
    <location>
        <begin position="226"/>
        <end position="405"/>
    </location>
</feature>
<evidence type="ECO:0000259" key="13">
    <source>
        <dbReference type="PROSITE" id="PS50853"/>
    </source>
</evidence>
<evidence type="ECO:0000256" key="10">
    <source>
        <dbReference type="SAM" id="SignalP"/>
    </source>
</evidence>
<keyword evidence="6" id="KW-0130">Cell adhesion</keyword>
<dbReference type="Pfam" id="PF00092">
    <property type="entry name" value="VWA"/>
    <property type="match status" value="8"/>
</dbReference>
<dbReference type="GeneTree" id="ENSGT00940000156462"/>
<sequence>SCRRYHMILILLYQCLTSLTSPFDLNMSQILCSVVDKQLTGRDIVFLLDGSDGTRTGFPAMRDFVQRVVETLSVDDNKDRVSVVQYSREPTVQFYLNTYTTKGQILDTVRGLRHKGGRPLNTGAALQHLRDNVFTASAGSRRLQGVPQMLILLNGGRSFDNVDAPASALKQQGIFLIAIGTRGSDSRELQKISYDPNLALSVSDFTDLPSVQEQLSSAMSTLPGRDIVFLLDGSDGTRTGFPAMRDFVQSVVETLSVDDNKDRVSVVQYSREPTVQFYLNTYTTKGQILDTVRGLRHKGGRPLNTGAALQHLRDNVFTASAGSRRLQGVPQVLILLSGGRSFDSVDAPASALKQLGVLTFAIGTRSSDSIELQKISRDPSYALSVSEFFDLSSVQQQLQSSVEAVSAGPRKDIVFLVDGSNGVGREFPIIQEFIRRIVESLNVGENKIQIGVVQYGDFAQADMYLNSYTTKEGVLNAVRGMRQRGGRQRNLGQALQFVSEDVLTAARGSRKQDGVPQFVIVIASGSSTDDISRPASSLKQSRVLPFSIGTRDVHPTELRVVSYVPNFAFTVDDLPSLHTVQENLITTLTELSDDDIATMRPVFPTPDGGEKRDVVFLIDGTTAMRSEFSSIREMIRRVVEKLDVGLDTVRISVVQYSDDPKLEFLLNEFSTKDEVRQAVMKLRSKGGNSLNTGRALEWVSRNIYQRSAGSRIEDGIPQFLILVTGGKSTDDVSTAADQLKRNLVAPLAIGSRNADPDELKQISLKPELVYTVDSFQQLPRVESQLIDSVKTISTADIVASYAPSEDLDIIFLIDGSDNTGAAGIAHIRDFILQIVQQLDVQPDQVRVAVVQYADRVKTEFSLNSHNNKPAVISAIKRLRQMGGRSSDLADAIKYVMQNELKPSAGVRLTEASQHLVVLTGGRSSQDVSIYGPLLKSSRVSCIGVGAGGADTRQLSQIATTADDVLQVPTISGLSALQDRVITRLSGTIPEEPPTDYPGLPTKKADIVFLVDGSINLGRDNFKEVMSFIINLIDLFYNDKDDLQIGLAHYAADVTDVMYLNTYKNKQDIMNAIELTEYKGGRKINIGAAIRHVQDVHFTKEKGSRMDEGTPQILMVITGGRSADDSKTASLGLKKKGVRIFAVGVGNTGNELENIASESSTVARASTFLELSELNEQILETLDDEVKGKLCVGVPDVPKTCNIEVLVGFDVNGQNIFSTQTNLQSKMGTILQRISKMAAISCSSGQIPSVQVGMLAMDSASEPVQLDFTDNADELFEAFRALRNRGPFVLNGKTISAYTNRFKTRQDNVVVIHLTDGLDAPYAEMKRRVGELQMSGVNSFILVGLERVLKFEEAVMLEYGRGFRYTRPLRVNIMDLDYELVEELDNIAERECCEVPCKCTGTRGDRGAVGLPGNKGSPGFAGSQGHPGDEGGPGERGPPGVNGTQGFQGCPGQRGTKGSRGYSGEKGEIGEIGLDGINGEEVSVFYISSCHSIHFYIISLLSCVATEFHQCLHVAKTSLTQYFEYFFLCLILYISVLLQGEPGEPGPKGVVGPLGPRGEPVRMEPHLLCMNHNGDEGFPGFPGPKHCTLVIGPAFWCRLLGAAGDPGTKGGPGPIGNRGQRQCDLVQKIRDNCRKQECPLYPTELAFALDVSDGVTRAVFNNMRDTVLRLVKDITISESNCPRGARVALTLYNSDVVTEVRFADALKKRALTQRIEGLQTLQTGKKRSLDTAMSFVAQNTFKRVRSGFLMRKVAIFFVGAQLGQVQAVTNAALRLHDAGIATLFLVNREERALARALQVNNTALAQVIVLPNPGSPQYNSVIQKVMNCHICLDVCSPDQMCDYVPPLITRDRRSSTTDVDIDMAFVMDSSESTYPTVFTEIKRYIAQIVENLHVSSNPTSSLHHARVSVIQQAPYEYLHNKTGSPIRVDIGLTEHKSAQDIVRFLLDKTPQLEGGRALAKAIESTVELVFEKAPLPRDRKVLMLFVTGSVEEEEEQLVRIATEVKCRGYFLVIMGVAEKLSARDTRVLSLMASEPSDVFFKRLDSISTFVNHLLSFLCQVPVSDTLFVFSVENAFYMSPEVSKNCKWFQSDQPLKNPFTSSQQQDTIVHTPLRLVVTCLKIMTGHEKQHYFIHRSDELHVFNVTSSGLKLRWNSADPKLFVYFEVAVTRLADHALVLKTNVSGTELSVDNLQSAQTYHVVVTAHTAEGQIVSTRKGIVTTSKSINTPMQRFSHRTSTVNTKPLDKPETDPCSHDYDPGMPCKDYQAKWFFDRKNGICTQFWYGGCGGNQNRFNTHDQCVKACGKPGTCHVHSINLLVSVTMY</sequence>
<dbReference type="CDD" id="cd00063">
    <property type="entry name" value="FN3"/>
    <property type="match status" value="1"/>
</dbReference>
<evidence type="ECO:0000256" key="5">
    <source>
        <dbReference type="ARBA" id="ARBA00022737"/>
    </source>
</evidence>
<feature type="region of interest" description="Disordered" evidence="9">
    <location>
        <begin position="1407"/>
        <end position="1464"/>
    </location>
</feature>
<dbReference type="InterPro" id="IPR050525">
    <property type="entry name" value="ECM_Assembly_Org"/>
</dbReference>
<dbReference type="Ensembl" id="ENSSLDT00000005409.1">
    <property type="protein sequence ID" value="ENSSLDP00000005242.1"/>
    <property type="gene ID" value="ENSSLDG00000004066.1"/>
</dbReference>
<keyword evidence="5" id="KW-0677">Repeat</keyword>
<dbReference type="InterPro" id="IPR036465">
    <property type="entry name" value="vWFA_dom_sf"/>
</dbReference>
<dbReference type="Proteomes" id="UP000261360">
    <property type="component" value="Unplaced"/>
</dbReference>
<feature type="domain" description="VWFA" evidence="11">
    <location>
        <begin position="613"/>
        <end position="789"/>
    </location>
</feature>
<dbReference type="InterPro" id="IPR020901">
    <property type="entry name" value="Prtase_inh_Kunz-CS"/>
</dbReference>
<dbReference type="PROSITE" id="PS50279">
    <property type="entry name" value="BPTI_KUNITZ_2"/>
    <property type="match status" value="1"/>
</dbReference>
<accession>A0A3B4WR99</accession>
<dbReference type="CDD" id="cd01450">
    <property type="entry name" value="vWFA_subfamily_ECM"/>
    <property type="match status" value="2"/>
</dbReference>
<feature type="domain" description="BPTI/Kunitz inhibitor" evidence="12">
    <location>
        <begin position="2250"/>
        <end position="2301"/>
    </location>
</feature>
<dbReference type="InterPro" id="IPR036880">
    <property type="entry name" value="Kunitz_BPTI_sf"/>
</dbReference>
<feature type="domain" description="VWFA" evidence="11">
    <location>
        <begin position="412"/>
        <end position="584"/>
    </location>
</feature>
<reference evidence="14" key="1">
    <citation type="submission" date="2025-08" db="UniProtKB">
        <authorList>
            <consortium name="Ensembl"/>
        </authorList>
    </citation>
    <scope>IDENTIFICATION</scope>
</reference>
<dbReference type="Gene3D" id="2.60.40.10">
    <property type="entry name" value="Immunoglobulins"/>
    <property type="match status" value="1"/>
</dbReference>
<dbReference type="PANTHER" id="PTHR24020">
    <property type="entry name" value="COLLAGEN ALPHA"/>
    <property type="match status" value="1"/>
</dbReference>
<feature type="domain" description="VWFA" evidence="11">
    <location>
        <begin position="1005"/>
        <end position="1185"/>
    </location>
</feature>
<evidence type="ECO:0000259" key="11">
    <source>
        <dbReference type="PROSITE" id="PS50234"/>
    </source>
</evidence>
<dbReference type="InterPro" id="IPR002035">
    <property type="entry name" value="VWF_A"/>
</dbReference>
<name>A0A3B4WR99_SERLL</name>
<feature type="compositionally biased region" description="Polar residues" evidence="9">
    <location>
        <begin position="2229"/>
        <end position="2239"/>
    </location>
</feature>
<dbReference type="SMART" id="SM00327">
    <property type="entry name" value="VWA"/>
    <property type="match status" value="8"/>
</dbReference>
<evidence type="ECO:0000313" key="15">
    <source>
        <dbReference type="Proteomes" id="UP000261360"/>
    </source>
</evidence>
<dbReference type="Gene3D" id="3.40.50.410">
    <property type="entry name" value="von Willebrand factor, type A domain"/>
    <property type="match status" value="8"/>
</dbReference>
<dbReference type="SMART" id="SM00131">
    <property type="entry name" value="KU"/>
    <property type="match status" value="1"/>
</dbReference>
<feature type="domain" description="VWFA" evidence="11">
    <location>
        <begin position="808"/>
        <end position="984"/>
    </location>
</feature>
<dbReference type="SUPFAM" id="SSF53300">
    <property type="entry name" value="vWA-like"/>
    <property type="match status" value="9"/>
</dbReference>
<dbReference type="InterPro" id="IPR013783">
    <property type="entry name" value="Ig-like_fold"/>
</dbReference>
<dbReference type="GO" id="GO:0004867">
    <property type="term" value="F:serine-type endopeptidase inhibitor activity"/>
    <property type="evidence" value="ECO:0007669"/>
    <property type="project" value="InterPro"/>
</dbReference>
<evidence type="ECO:0000256" key="9">
    <source>
        <dbReference type="SAM" id="MobiDB-lite"/>
    </source>
</evidence>
<dbReference type="PROSITE" id="PS50853">
    <property type="entry name" value="FN3"/>
    <property type="match status" value="1"/>
</dbReference>